<dbReference type="SUPFAM" id="SSF52743">
    <property type="entry name" value="Subtilisin-like"/>
    <property type="match status" value="1"/>
</dbReference>
<evidence type="ECO:0000256" key="2">
    <source>
        <dbReference type="ARBA" id="ARBA00022512"/>
    </source>
</evidence>
<dbReference type="InterPro" id="IPR015500">
    <property type="entry name" value="Peptidase_S8_subtilisin-rel"/>
</dbReference>
<keyword evidence="4 8" id="KW-0732">Signal</keyword>
<dbReference type="InterPro" id="IPR023828">
    <property type="entry name" value="Peptidase_S8_Ser-AS"/>
</dbReference>
<feature type="domain" description="PA" evidence="10">
    <location>
        <begin position="379"/>
        <end position="450"/>
    </location>
</feature>
<evidence type="ECO:0000259" key="10">
    <source>
        <dbReference type="Pfam" id="PF02225"/>
    </source>
</evidence>
<feature type="domain" description="Peptidase S8/S53" evidence="9">
    <location>
        <begin position="166"/>
        <end position="597"/>
    </location>
</feature>
<dbReference type="GO" id="GO:0004252">
    <property type="term" value="F:serine-type endopeptidase activity"/>
    <property type="evidence" value="ECO:0007669"/>
    <property type="project" value="InterPro"/>
</dbReference>
<keyword evidence="2" id="KW-0964">Secreted</keyword>
<dbReference type="Pfam" id="PF06280">
    <property type="entry name" value="fn3_5"/>
    <property type="match status" value="1"/>
</dbReference>
<dbReference type="GO" id="GO:0006508">
    <property type="term" value="P:proteolysis"/>
    <property type="evidence" value="ECO:0007669"/>
    <property type="project" value="UniProtKB-KW"/>
</dbReference>
<dbReference type="InterPro" id="IPR022398">
    <property type="entry name" value="Peptidase_S8_His-AS"/>
</dbReference>
<dbReference type="EMBL" id="JACAZH010000001">
    <property type="protein sequence ID" value="KAF7376432.1"/>
    <property type="molecule type" value="Genomic_DNA"/>
</dbReference>
<feature type="chain" id="PRO_5034362462" evidence="8">
    <location>
        <begin position="17"/>
        <end position="919"/>
    </location>
</feature>
<keyword evidence="2" id="KW-0134">Cell wall</keyword>
<comment type="similarity">
    <text evidence="1 7">Belongs to the peptidase S8 family.</text>
</comment>
<dbReference type="PROSITE" id="PS00138">
    <property type="entry name" value="SUBTILASE_SER"/>
    <property type="match status" value="1"/>
</dbReference>
<dbReference type="Pfam" id="PF00082">
    <property type="entry name" value="Peptidase_S8"/>
    <property type="match status" value="1"/>
</dbReference>
<dbReference type="AlphaFoldDB" id="A0A8H6ZFG3"/>
<gene>
    <name evidence="12" type="ORF">MSAN_00058800</name>
</gene>
<dbReference type="PROSITE" id="PS51892">
    <property type="entry name" value="SUBTILASE"/>
    <property type="match status" value="1"/>
</dbReference>
<dbReference type="Proteomes" id="UP000623467">
    <property type="component" value="Unassembled WGS sequence"/>
</dbReference>
<dbReference type="CDD" id="cd02124">
    <property type="entry name" value="PA_PoS1_like"/>
    <property type="match status" value="1"/>
</dbReference>
<evidence type="ECO:0000259" key="9">
    <source>
        <dbReference type="Pfam" id="PF00082"/>
    </source>
</evidence>
<dbReference type="InterPro" id="IPR034187">
    <property type="entry name" value="Peptidases_S8_5"/>
</dbReference>
<dbReference type="InterPro" id="IPR010435">
    <property type="entry name" value="C5a/SBT2-like_Fn3"/>
</dbReference>
<dbReference type="PRINTS" id="PR00723">
    <property type="entry name" value="SUBTILISIN"/>
</dbReference>
<name>A0A8H6ZFG3_9AGAR</name>
<keyword evidence="3 12" id="KW-0645">Protease</keyword>
<comment type="caution">
    <text evidence="12">The sequence shown here is derived from an EMBL/GenBank/DDBJ whole genome shotgun (WGS) entry which is preliminary data.</text>
</comment>
<dbReference type="GO" id="GO:0016020">
    <property type="term" value="C:membrane"/>
    <property type="evidence" value="ECO:0007669"/>
    <property type="project" value="InterPro"/>
</dbReference>
<dbReference type="PROSITE" id="PS00137">
    <property type="entry name" value="SUBTILASE_HIS"/>
    <property type="match status" value="1"/>
</dbReference>
<evidence type="ECO:0000256" key="5">
    <source>
        <dbReference type="ARBA" id="ARBA00022801"/>
    </source>
</evidence>
<keyword evidence="13" id="KW-1185">Reference proteome</keyword>
<proteinExistence type="inferred from homology"/>
<sequence length="919" mass="97009">MKPAIFALTLFSSAFAVAPIPTAQQAKDASNYVPNAYIVEFSEEALSRRSLISRHEVYAAISQKGIPFSIGEEYDTPGIFTGAAIWLSSPGDVAKLSEIPGVQAIRPVVKVPAPKPVGLTVVKNPMTTGLPDSYSTHVMTGVDKVHARGIFGSDINIGMYAHLRPGIDYNHPLLGGGFGPGYKVPGGYDLVGDAFNGQNAPEPDNDPLDECNGHGTHVAGIIGASPDNDMGINGVASNASLFSYRIFGCIGYTTDDIITTALIQGYNEKMDILTLSLGGPSGWTEGTASVVASRIAAQGRVVTAAAGNDGQEGAWYTSDPGGGIGVISVASVDNIVSSVQNASVQGVDHDPIPYFMALPLNATGDWPIYATSTDISQVNDACNPLPDDTPDLSGFVVIVHRGTCEFTQKLSMIAEKGGKVALIYNSDTAAFSPIAVGNFPAALISAADGKFLVEQFVAKANITISFPQTGAAATIPNPDGGLISAFSTIGPTFPMYLSPALAAPGGNILSTLPLKMGGYGVESGTSMSTPFVAGAAALIFESLGTAAEVQSTGGTKNGEMAEVGRAVIRILQTTAASVASTHTDGAPPRTVAQQGAGLIQVDRAINMKTIVEPGQIALNDTDHFKPNHTISITNMGSKVVTYQLQHIPAGTISTVAPNFPFVESVPIVVSANAVVTFSRSSVTVYPGDTEQFHAIFTPPSGVDNKTLPVYSGFISVTSPAETLKVTYMGVAASLKATTILDSTDEFFGISLPAVINADGYPQERPTNYTFVGRDFPYLLLRQVFLFLRHRLWLTSAHRLVFGTALVRFDLVDKDIQFTPTIPLSKRDPYTGWWSQSTARTFGKVKTIGPLGQVEYQARSIDDPSNGYDSFAFQGTFANGTRIDDGQYRPLLRALKVGGDRSKEEDYESWVGPQFGVVTP</sequence>
<reference evidence="12" key="1">
    <citation type="submission" date="2020-05" db="EMBL/GenBank/DDBJ databases">
        <title>Mycena genomes resolve the evolution of fungal bioluminescence.</title>
        <authorList>
            <person name="Tsai I.J."/>
        </authorList>
    </citation>
    <scope>NUCLEOTIDE SEQUENCE</scope>
    <source>
        <strain evidence="12">160909Yilan</strain>
    </source>
</reference>
<dbReference type="InterPro" id="IPR036852">
    <property type="entry name" value="Peptidase_S8/S53_dom_sf"/>
</dbReference>
<dbReference type="Gene3D" id="3.40.50.200">
    <property type="entry name" value="Peptidase S8/S53 domain"/>
    <property type="match status" value="1"/>
</dbReference>
<dbReference type="Gene3D" id="3.50.30.30">
    <property type="match status" value="1"/>
</dbReference>
<dbReference type="CDD" id="cd07489">
    <property type="entry name" value="Peptidases_S8_5"/>
    <property type="match status" value="1"/>
</dbReference>
<accession>A0A8H6ZFG3</accession>
<evidence type="ECO:0000256" key="1">
    <source>
        <dbReference type="ARBA" id="ARBA00011073"/>
    </source>
</evidence>
<keyword evidence="6" id="KW-0720">Serine protease</keyword>
<evidence type="ECO:0000256" key="6">
    <source>
        <dbReference type="ARBA" id="ARBA00022825"/>
    </source>
</evidence>
<evidence type="ECO:0000256" key="8">
    <source>
        <dbReference type="SAM" id="SignalP"/>
    </source>
</evidence>
<dbReference type="PANTHER" id="PTHR43806">
    <property type="entry name" value="PEPTIDASE S8"/>
    <property type="match status" value="1"/>
</dbReference>
<dbReference type="InterPro" id="IPR003137">
    <property type="entry name" value="PA_domain"/>
</dbReference>
<feature type="signal peptide" evidence="8">
    <location>
        <begin position="1"/>
        <end position="16"/>
    </location>
</feature>
<organism evidence="12 13">
    <name type="scientific">Mycena sanguinolenta</name>
    <dbReference type="NCBI Taxonomy" id="230812"/>
    <lineage>
        <taxon>Eukaryota</taxon>
        <taxon>Fungi</taxon>
        <taxon>Dikarya</taxon>
        <taxon>Basidiomycota</taxon>
        <taxon>Agaricomycotina</taxon>
        <taxon>Agaricomycetes</taxon>
        <taxon>Agaricomycetidae</taxon>
        <taxon>Agaricales</taxon>
        <taxon>Marasmiineae</taxon>
        <taxon>Mycenaceae</taxon>
        <taxon>Mycena</taxon>
    </lineage>
</organism>
<evidence type="ECO:0000313" key="13">
    <source>
        <dbReference type="Proteomes" id="UP000623467"/>
    </source>
</evidence>
<evidence type="ECO:0000256" key="4">
    <source>
        <dbReference type="ARBA" id="ARBA00022729"/>
    </source>
</evidence>
<evidence type="ECO:0000256" key="3">
    <source>
        <dbReference type="ARBA" id="ARBA00022670"/>
    </source>
</evidence>
<dbReference type="InterPro" id="IPR000209">
    <property type="entry name" value="Peptidase_S8/S53_dom"/>
</dbReference>
<comment type="caution">
    <text evidence="7">Lacks conserved residue(s) required for the propagation of feature annotation.</text>
</comment>
<protein>
    <submittedName>
        <fullName evidence="12">Subtilisin-like protease</fullName>
    </submittedName>
</protein>
<feature type="domain" description="C5a peptidase/Subtilisin-like protease SBT2-like Fn3-like" evidence="11">
    <location>
        <begin position="616"/>
        <end position="727"/>
    </location>
</feature>
<dbReference type="GO" id="GO:0005615">
    <property type="term" value="C:extracellular space"/>
    <property type="evidence" value="ECO:0007669"/>
    <property type="project" value="TreeGrafter"/>
</dbReference>
<dbReference type="Pfam" id="PF02225">
    <property type="entry name" value="PA"/>
    <property type="match status" value="1"/>
</dbReference>
<dbReference type="InterPro" id="IPR050131">
    <property type="entry name" value="Peptidase_S8_subtilisin-like"/>
</dbReference>
<dbReference type="OrthoDB" id="206201at2759"/>
<keyword evidence="5" id="KW-0378">Hydrolase</keyword>
<dbReference type="PANTHER" id="PTHR43806:SF66">
    <property type="entry name" value="SERIN ENDOPEPTIDASE"/>
    <property type="match status" value="1"/>
</dbReference>
<evidence type="ECO:0000313" key="12">
    <source>
        <dbReference type="EMBL" id="KAF7376432.1"/>
    </source>
</evidence>
<evidence type="ECO:0000259" key="11">
    <source>
        <dbReference type="Pfam" id="PF06280"/>
    </source>
</evidence>
<evidence type="ECO:0000256" key="7">
    <source>
        <dbReference type="PROSITE-ProRule" id="PRU01240"/>
    </source>
</evidence>